<gene>
    <name evidence="1" type="ORF">CMU_013730</name>
</gene>
<dbReference type="EMBL" id="DS989730">
    <property type="protein sequence ID" value="EEA06698.1"/>
    <property type="molecule type" value="Genomic_DNA"/>
</dbReference>
<dbReference type="OrthoDB" id="342211at2759"/>
<reference evidence="1" key="1">
    <citation type="submission" date="2008-06" db="EMBL/GenBank/DDBJ databases">
        <authorList>
            <person name="Lorenzi H."/>
            <person name="Inman J."/>
            <person name="Miller J."/>
            <person name="Schobel S."/>
            <person name="Amedeo P."/>
            <person name="Caler E.V."/>
            <person name="da Silva J."/>
        </authorList>
    </citation>
    <scope>NUCLEOTIDE SEQUENCE [LARGE SCALE GENOMIC DNA]</scope>
    <source>
        <strain evidence="1">RN66</strain>
    </source>
</reference>
<evidence type="ECO:0000313" key="1">
    <source>
        <dbReference type="EMBL" id="EEA06698.1"/>
    </source>
</evidence>
<dbReference type="GeneID" id="6996050"/>
<evidence type="ECO:0000313" key="2">
    <source>
        <dbReference type="Proteomes" id="UP000001460"/>
    </source>
</evidence>
<name>B6AET1_CRYMR</name>
<accession>B6AET1</accession>
<sequence>MKKKLIIDDFNKDIFDFKSPHFDAKKALEYPELVKLPNPNIESLDNLGKASLLFPFGIQPLKNLDKVLNTINNREESMQTLKNNEYKIRMKRKFQKSKECYYKILEKIKSEFMTCPPSDKSKFDIGSLVEVTDVLSGYSVSLACKISFEDKTHYMVDNIKNFNDSELLDTSTWRIISKEHHNIRIIK</sequence>
<dbReference type="VEuPathDB" id="CryptoDB:CMU_013730"/>
<dbReference type="AlphaFoldDB" id="B6AET1"/>
<proteinExistence type="predicted"/>
<dbReference type="Proteomes" id="UP000001460">
    <property type="component" value="Unassembled WGS sequence"/>
</dbReference>
<protein>
    <submittedName>
        <fullName evidence="1">Uncharacterized protein</fullName>
    </submittedName>
</protein>
<organism evidence="1 2">
    <name type="scientific">Cryptosporidium muris (strain RN66)</name>
    <dbReference type="NCBI Taxonomy" id="441375"/>
    <lineage>
        <taxon>Eukaryota</taxon>
        <taxon>Sar</taxon>
        <taxon>Alveolata</taxon>
        <taxon>Apicomplexa</taxon>
        <taxon>Conoidasida</taxon>
        <taxon>Coccidia</taxon>
        <taxon>Eucoccidiorida</taxon>
        <taxon>Eimeriorina</taxon>
        <taxon>Cryptosporidiidae</taxon>
        <taxon>Cryptosporidium</taxon>
    </lineage>
</organism>
<keyword evidence="2" id="KW-1185">Reference proteome</keyword>
<dbReference type="RefSeq" id="XP_002141047.1">
    <property type="nucleotide sequence ID" value="XM_002141011.1"/>
</dbReference>